<accession>A0A0F5K2G0</accession>
<feature type="domain" description="HTH lysR-type" evidence="5">
    <location>
        <begin position="3"/>
        <end position="60"/>
    </location>
</feature>
<dbReference type="InterPro" id="IPR000847">
    <property type="entry name" value="LysR_HTH_N"/>
</dbReference>
<dbReference type="PATRIC" id="fig|28092.6.peg.1895"/>
<keyword evidence="7" id="KW-1185">Reference proteome</keyword>
<dbReference type="AlphaFoldDB" id="A0A0F5K2G0"/>
<dbReference type="Proteomes" id="UP000033618">
    <property type="component" value="Unassembled WGS sequence"/>
</dbReference>
<dbReference type="GO" id="GO:0003700">
    <property type="term" value="F:DNA-binding transcription factor activity"/>
    <property type="evidence" value="ECO:0007669"/>
    <property type="project" value="InterPro"/>
</dbReference>
<proteinExistence type="inferred from homology"/>
<dbReference type="GO" id="GO:0010628">
    <property type="term" value="P:positive regulation of gene expression"/>
    <property type="evidence" value="ECO:0007669"/>
    <property type="project" value="TreeGrafter"/>
</dbReference>
<dbReference type="Pfam" id="PF00126">
    <property type="entry name" value="HTH_1"/>
    <property type="match status" value="1"/>
</dbReference>
<evidence type="ECO:0000313" key="6">
    <source>
        <dbReference type="EMBL" id="KKB64110.1"/>
    </source>
</evidence>
<dbReference type="PANTHER" id="PTHR30427:SF1">
    <property type="entry name" value="TRANSCRIPTIONAL ACTIVATOR PROTEIN LYSR"/>
    <property type="match status" value="1"/>
</dbReference>
<dbReference type="Gene3D" id="3.40.190.290">
    <property type="match status" value="1"/>
</dbReference>
<dbReference type="PROSITE" id="PS50931">
    <property type="entry name" value="HTH_LYSR"/>
    <property type="match status" value="1"/>
</dbReference>
<dbReference type="RefSeq" id="WP_046152664.1">
    <property type="nucleotide sequence ID" value="NZ_CADFGU010000002.1"/>
</dbReference>
<evidence type="ECO:0000256" key="3">
    <source>
        <dbReference type="ARBA" id="ARBA00023125"/>
    </source>
</evidence>
<protein>
    <submittedName>
        <fullName evidence="6">LysR family transcriptional regulator</fullName>
    </submittedName>
</protein>
<comment type="similarity">
    <text evidence="1">Belongs to the LysR transcriptional regulatory family.</text>
</comment>
<reference evidence="6 7" key="1">
    <citation type="submission" date="2015-03" db="EMBL/GenBank/DDBJ databases">
        <title>Draft Genome Sequence of Burkholderia andropogonis type strain ICMP2807, isolated from Sorghum bicolor.</title>
        <authorList>
            <person name="Lopes-Santos L."/>
            <person name="Castro D.B."/>
            <person name="Ottoboni L.M."/>
            <person name="Park D."/>
            <person name="Weirc B.S."/>
            <person name="Destefano S.A."/>
        </authorList>
    </citation>
    <scope>NUCLEOTIDE SEQUENCE [LARGE SCALE GENOMIC DNA]</scope>
    <source>
        <strain evidence="6 7">ICMP2807</strain>
    </source>
</reference>
<dbReference type="InterPro" id="IPR036388">
    <property type="entry name" value="WH-like_DNA-bd_sf"/>
</dbReference>
<dbReference type="InterPro" id="IPR036390">
    <property type="entry name" value="WH_DNA-bd_sf"/>
</dbReference>
<dbReference type="SUPFAM" id="SSF46785">
    <property type="entry name" value="Winged helix' DNA-binding domain"/>
    <property type="match status" value="1"/>
</dbReference>
<evidence type="ECO:0000313" key="7">
    <source>
        <dbReference type="Proteomes" id="UP000033618"/>
    </source>
</evidence>
<keyword evidence="4" id="KW-0804">Transcription</keyword>
<organism evidence="6 7">
    <name type="scientific">Robbsia andropogonis</name>
    <dbReference type="NCBI Taxonomy" id="28092"/>
    <lineage>
        <taxon>Bacteria</taxon>
        <taxon>Pseudomonadati</taxon>
        <taxon>Pseudomonadota</taxon>
        <taxon>Betaproteobacteria</taxon>
        <taxon>Burkholderiales</taxon>
        <taxon>Burkholderiaceae</taxon>
        <taxon>Robbsia</taxon>
    </lineage>
</organism>
<comment type="caution">
    <text evidence="6">The sequence shown here is derived from an EMBL/GenBank/DDBJ whole genome shotgun (WGS) entry which is preliminary data.</text>
</comment>
<dbReference type="Pfam" id="PF03466">
    <property type="entry name" value="LysR_substrate"/>
    <property type="match status" value="1"/>
</dbReference>
<dbReference type="STRING" id="28092.WM40_07995"/>
<gene>
    <name evidence="6" type="ORF">WM40_07995</name>
</gene>
<dbReference type="PANTHER" id="PTHR30427">
    <property type="entry name" value="TRANSCRIPTIONAL ACTIVATOR PROTEIN LYSR"/>
    <property type="match status" value="1"/>
</dbReference>
<dbReference type="SUPFAM" id="SSF53850">
    <property type="entry name" value="Periplasmic binding protein-like II"/>
    <property type="match status" value="1"/>
</dbReference>
<dbReference type="PRINTS" id="PR00039">
    <property type="entry name" value="HTHLYSR"/>
</dbReference>
<sequence length="305" mass="33314">MALNLRQIEVFRAVMTSGSISAAARVLCVSQPAVSRLLSYTESRLGFPLFQRTRGRLYPTPEARELFRRVDDVYQGVRRVNECAQELAELRHGIVHVVASPSISHQIVPHAITRFRAQHPDVKVTLRGQNFGALVDSLISHEAELGITIMPVAHPNLTVTPLRQGRIVCIMPEGHPLTHHAHLKMTDLRPFPLIGYPPGTPFGRLVEAMYQQADEPLRVAVEVPSPQNACSIVAAGAGVALVDEFSVKSRTGGEFVVRPIDEGAELTVSLVHSSVEPLSLLARAFADRVADVLEQQGFAKPPDAS</sequence>
<evidence type="ECO:0000259" key="5">
    <source>
        <dbReference type="PROSITE" id="PS50931"/>
    </source>
</evidence>
<keyword evidence="3" id="KW-0238">DNA-binding</keyword>
<dbReference type="EMBL" id="LAQU01000006">
    <property type="protein sequence ID" value="KKB64110.1"/>
    <property type="molecule type" value="Genomic_DNA"/>
</dbReference>
<keyword evidence="2" id="KW-0805">Transcription regulation</keyword>
<dbReference type="OrthoDB" id="8849678at2"/>
<name>A0A0F5K2G0_9BURK</name>
<dbReference type="Gene3D" id="1.10.10.10">
    <property type="entry name" value="Winged helix-like DNA-binding domain superfamily/Winged helix DNA-binding domain"/>
    <property type="match status" value="1"/>
</dbReference>
<evidence type="ECO:0000256" key="2">
    <source>
        <dbReference type="ARBA" id="ARBA00023015"/>
    </source>
</evidence>
<dbReference type="GO" id="GO:0043565">
    <property type="term" value="F:sequence-specific DNA binding"/>
    <property type="evidence" value="ECO:0007669"/>
    <property type="project" value="TreeGrafter"/>
</dbReference>
<dbReference type="InterPro" id="IPR005119">
    <property type="entry name" value="LysR_subst-bd"/>
</dbReference>
<evidence type="ECO:0000256" key="1">
    <source>
        <dbReference type="ARBA" id="ARBA00009437"/>
    </source>
</evidence>
<evidence type="ECO:0000256" key="4">
    <source>
        <dbReference type="ARBA" id="ARBA00023163"/>
    </source>
</evidence>